<evidence type="ECO:0000256" key="3">
    <source>
        <dbReference type="ARBA" id="ARBA00022771"/>
    </source>
</evidence>
<dbReference type="InterPro" id="IPR017907">
    <property type="entry name" value="Znf_RING_CS"/>
</dbReference>
<dbReference type="PANTHER" id="PTHR45626:SF52">
    <property type="entry name" value="SINGLE-STRANDED DNA-DEPENDENT ATPASE (EUROFUNG)"/>
    <property type="match status" value="1"/>
</dbReference>
<reference evidence="12" key="1">
    <citation type="submission" date="2021-01" db="EMBL/GenBank/DDBJ databases">
        <title>Deciphering the adaptive evolutionary patterns associated with biogeogrpahic diversity in the finger millet blast pathogen Magnaporthe oryzae in Eastern Africa.</title>
        <authorList>
            <person name="Onyema G."/>
            <person name="Shittu T.A."/>
            <person name="Dodsworth S."/>
            <person name="Devilliers S."/>
            <person name="Muthumeenakshi S."/>
            <person name="Sreenivasaprasad S."/>
        </authorList>
    </citation>
    <scope>NUCLEOTIDE SEQUENCE</scope>
    <source>
        <strain evidence="12">D15/s37</strain>
    </source>
</reference>
<evidence type="ECO:0000259" key="10">
    <source>
        <dbReference type="PROSITE" id="PS51192"/>
    </source>
</evidence>
<feature type="domain" description="Helicase C-terminal" evidence="11">
    <location>
        <begin position="812"/>
        <end position="977"/>
    </location>
</feature>
<evidence type="ECO:0000256" key="1">
    <source>
        <dbReference type="ARBA" id="ARBA00022723"/>
    </source>
</evidence>
<dbReference type="PROSITE" id="PS51194">
    <property type="entry name" value="HELICASE_CTER"/>
    <property type="match status" value="1"/>
</dbReference>
<dbReference type="InterPro" id="IPR050628">
    <property type="entry name" value="SNF2_RAD54_helicase_TF"/>
</dbReference>
<keyword evidence="4" id="KW-0378">Hydrolase</keyword>
<evidence type="ECO:0000259" key="9">
    <source>
        <dbReference type="PROSITE" id="PS50089"/>
    </source>
</evidence>
<evidence type="ECO:0000259" key="11">
    <source>
        <dbReference type="PROSITE" id="PS51194"/>
    </source>
</evidence>
<proteinExistence type="predicted"/>
<dbReference type="InterPro" id="IPR001650">
    <property type="entry name" value="Helicase_C-like"/>
</dbReference>
<keyword evidence="3 7" id="KW-0863">Zinc-finger</keyword>
<evidence type="ECO:0000256" key="6">
    <source>
        <dbReference type="ARBA" id="ARBA00022840"/>
    </source>
</evidence>
<feature type="domain" description="RING-type" evidence="9">
    <location>
        <begin position="734"/>
        <end position="776"/>
    </location>
</feature>
<keyword evidence="1" id="KW-0479">Metal-binding</keyword>
<keyword evidence="6" id="KW-0067">ATP-binding</keyword>
<dbReference type="PROSITE" id="PS50089">
    <property type="entry name" value="ZF_RING_2"/>
    <property type="match status" value="1"/>
</dbReference>
<feature type="compositionally biased region" description="Basic and acidic residues" evidence="8">
    <location>
        <begin position="8"/>
        <end position="24"/>
    </location>
</feature>
<dbReference type="InterPro" id="IPR027417">
    <property type="entry name" value="P-loop_NTPase"/>
</dbReference>
<evidence type="ECO:0000256" key="2">
    <source>
        <dbReference type="ARBA" id="ARBA00022741"/>
    </source>
</evidence>
<dbReference type="CDD" id="cd18008">
    <property type="entry name" value="DEXDc_SHPRH-like"/>
    <property type="match status" value="1"/>
</dbReference>
<dbReference type="InterPro" id="IPR014001">
    <property type="entry name" value="Helicase_ATP-bd"/>
</dbReference>
<dbReference type="SMART" id="SM00490">
    <property type="entry name" value="HELICc"/>
    <property type="match status" value="1"/>
</dbReference>
<evidence type="ECO:0000256" key="8">
    <source>
        <dbReference type="SAM" id="MobiDB-lite"/>
    </source>
</evidence>
<dbReference type="PANTHER" id="PTHR45626">
    <property type="entry name" value="TRANSCRIPTION TERMINATION FACTOR 2-RELATED"/>
    <property type="match status" value="1"/>
</dbReference>
<dbReference type="Gene3D" id="3.40.50.300">
    <property type="entry name" value="P-loop containing nucleotide triphosphate hydrolases"/>
    <property type="match status" value="1"/>
</dbReference>
<dbReference type="CDD" id="cd18793">
    <property type="entry name" value="SF2_C_SNF"/>
    <property type="match status" value="1"/>
</dbReference>
<dbReference type="Gene3D" id="3.40.50.10810">
    <property type="entry name" value="Tandem AAA-ATPase domain"/>
    <property type="match status" value="1"/>
</dbReference>
<accession>A0ABQ8NVM7</accession>
<dbReference type="PROSITE" id="PS51192">
    <property type="entry name" value="HELICASE_ATP_BIND_1"/>
    <property type="match status" value="1"/>
</dbReference>
<keyword evidence="5" id="KW-0862">Zinc</keyword>
<keyword evidence="2" id="KW-0547">Nucleotide-binding</keyword>
<keyword evidence="13" id="KW-1185">Reference proteome</keyword>
<sequence>MNQFSIESPKRRAESSQGDSDCHSSKRLATNINFGTTADLEPLSRNVWAAVDGASFAQQGPQREATQLDASLINNHPNHSPTAYDTFAAASHSSCGTEPGQDVICFGMLPGIEIQIKWPSTENRVAENLDGVNFLAVILQLESTHGLIYKDGRAVGVLHNSAFNVLSSCVTRTPTCGIFAWVLASEWVSCMAEAKDSTKLKKGLILKIDLVLFGPRSSGDNVAVDLGSRRYYLQEPHQQLCPYPYENPQSLKLPSTLTFDALETSLDVERQISYGLEQDEDEELIAQAMPDGSSTQLNELIQNIDSFLELLPAKPITASAGSDSRIISKLFSHQNEAVGWILQREEHTLGQNDSKLWEMSILPSGELCYQHAITGAKSRNAKDFKGGILADDMGLGKTFTTLAAIVSTLDRASEFAVRSKTSAIASRATLVVVPSELLLNTWANEIERHFYPGSVRYVKYHASGRRDLVGTINQQDVVLTTYGTIMADRRGANSIIHRINWFRLVLDEGKFSSHLVRNWGSKQFNAVHSISSHIRWCLTGTPIQNSLDDLGALIRFLKMPIFSEPATFRRYVGKLKRDKVHPQGAFANLGLILSNICLRRNKDIMPLSQGQVYEYRKPEFTPREREQYHALELACKRAIAISGKRTSTSSADGDHHTVMEALLRLRIFCNNGATAKALDLAGFMTRGNKAGEKSSKSLPDEVLSFMQQRGEAMCYYCSVGIIALGPSTVGDDNCGTDVGQSVATLTRCWHLVCSECVQQYRSGQVEGQVFACPLCNGKHGSENVFDENIEPSEPQLGLQTPAGGRLRQYPSKITALVKDVRDHSLTDKCVVFSFWKKSLDIVGSALEASGVKYLRVDGSVSPKKRGNILLNFQTRQACTVLLITFSTGAVGLNGLTVANRVHILEPQWNPAAEKQAIGRLLRLDQSRKVTIVRYAMEKSIEQAVQKRQLRKLQLAGGGFSKQLSVEERRALKSDQLQELQAYFDSEQSEDVMQVEG</sequence>
<dbReference type="InterPro" id="IPR000330">
    <property type="entry name" value="SNF2_N"/>
</dbReference>
<dbReference type="SUPFAM" id="SSF52540">
    <property type="entry name" value="P-loop containing nucleoside triphosphate hydrolases"/>
    <property type="match status" value="2"/>
</dbReference>
<feature type="domain" description="Helicase ATP-binding" evidence="10">
    <location>
        <begin position="378"/>
        <end position="560"/>
    </location>
</feature>
<dbReference type="Pfam" id="PF00271">
    <property type="entry name" value="Helicase_C"/>
    <property type="match status" value="1"/>
</dbReference>
<dbReference type="InterPro" id="IPR049730">
    <property type="entry name" value="SNF2/RAD54-like_C"/>
</dbReference>
<evidence type="ECO:0000256" key="5">
    <source>
        <dbReference type="ARBA" id="ARBA00022833"/>
    </source>
</evidence>
<dbReference type="InterPro" id="IPR038718">
    <property type="entry name" value="SNF2-like_sf"/>
</dbReference>
<feature type="region of interest" description="Disordered" evidence="8">
    <location>
        <begin position="1"/>
        <end position="25"/>
    </location>
</feature>
<dbReference type="Pfam" id="PF00176">
    <property type="entry name" value="SNF2-rel_dom"/>
    <property type="match status" value="1"/>
</dbReference>
<dbReference type="PROSITE" id="PS00518">
    <property type="entry name" value="ZF_RING_1"/>
    <property type="match status" value="1"/>
</dbReference>
<dbReference type="Proteomes" id="UP001059893">
    <property type="component" value="Unassembled WGS sequence"/>
</dbReference>
<protein>
    <submittedName>
        <fullName evidence="12">Uncharacterized protein</fullName>
    </submittedName>
</protein>
<dbReference type="SMART" id="SM00487">
    <property type="entry name" value="DEXDc"/>
    <property type="match status" value="1"/>
</dbReference>
<evidence type="ECO:0000256" key="4">
    <source>
        <dbReference type="ARBA" id="ARBA00022801"/>
    </source>
</evidence>
<dbReference type="EMBL" id="JABSND010000037">
    <property type="protein sequence ID" value="KAI6301468.1"/>
    <property type="molecule type" value="Genomic_DNA"/>
</dbReference>
<evidence type="ECO:0000313" key="12">
    <source>
        <dbReference type="EMBL" id="KAI6301468.1"/>
    </source>
</evidence>
<dbReference type="InterPro" id="IPR001841">
    <property type="entry name" value="Znf_RING"/>
</dbReference>
<evidence type="ECO:0000313" key="13">
    <source>
        <dbReference type="Proteomes" id="UP001059893"/>
    </source>
</evidence>
<organism evidence="12 13">
    <name type="scientific">Pyricularia grisea</name>
    <name type="common">Crabgrass-specific blast fungus</name>
    <name type="synonym">Magnaporthe grisea</name>
    <dbReference type="NCBI Taxonomy" id="148305"/>
    <lineage>
        <taxon>Eukaryota</taxon>
        <taxon>Fungi</taxon>
        <taxon>Dikarya</taxon>
        <taxon>Ascomycota</taxon>
        <taxon>Pezizomycotina</taxon>
        <taxon>Sordariomycetes</taxon>
        <taxon>Sordariomycetidae</taxon>
        <taxon>Magnaporthales</taxon>
        <taxon>Pyriculariaceae</taxon>
        <taxon>Pyricularia</taxon>
    </lineage>
</organism>
<gene>
    <name evidence="12" type="ORF">MCOR33_002993</name>
</gene>
<name>A0ABQ8NVM7_PYRGI</name>
<evidence type="ECO:0000256" key="7">
    <source>
        <dbReference type="PROSITE-ProRule" id="PRU00175"/>
    </source>
</evidence>
<dbReference type="SUPFAM" id="SSF57850">
    <property type="entry name" value="RING/U-box"/>
    <property type="match status" value="1"/>
</dbReference>
<comment type="caution">
    <text evidence="12">The sequence shown here is derived from an EMBL/GenBank/DDBJ whole genome shotgun (WGS) entry which is preliminary data.</text>
</comment>